<dbReference type="InterPro" id="IPR007669">
    <property type="entry name" value="Chst-1-like"/>
</dbReference>
<dbReference type="GO" id="GO:0050650">
    <property type="term" value="P:chondroitin sulfate proteoglycan biosynthetic process"/>
    <property type="evidence" value="ECO:0007669"/>
    <property type="project" value="InterPro"/>
</dbReference>
<dbReference type="Pfam" id="PF03567">
    <property type="entry name" value="Sulfotransfer_2"/>
    <property type="match status" value="1"/>
</dbReference>
<dbReference type="OrthoDB" id="5777802at2759"/>
<gene>
    <name evidence="1" type="ORF">L596_026376</name>
</gene>
<evidence type="ECO:0000313" key="1">
    <source>
        <dbReference type="EMBL" id="TKR62406.1"/>
    </source>
</evidence>
<dbReference type="EMBL" id="AZBU02000010">
    <property type="protein sequence ID" value="TKR62406.1"/>
    <property type="molecule type" value="Genomic_DNA"/>
</dbReference>
<dbReference type="AlphaFoldDB" id="A0A4U5M163"/>
<dbReference type="GO" id="GO:0047756">
    <property type="term" value="F:chondroitin 4-sulfotransferase activity"/>
    <property type="evidence" value="ECO:0007669"/>
    <property type="project" value="InterPro"/>
</dbReference>
<accession>A0A4U5M163</accession>
<dbReference type="InterPro" id="IPR005331">
    <property type="entry name" value="Sulfotransferase"/>
</dbReference>
<sequence>MSKYAHPTIAQLVERRTVVMSDILRSLVRIRLCDQIQTFTDIENVLQVAKSNPKRWKQFAIVEDPIQRFAKAYTDTCFNNPKWLDLPSQEICKECGEAGSGALSVGCFLNRYNKRLRKIADGETEADYVDKRFLPQNWFCKFHSTISSYQILKVPSNQSKDYKDVSANLGNFFAANGVKKYQAEVLGDAFKGFKLGPKTKRAKEVDEFAKTILAIQENPTLKEMIMKTYYFDYFYFGYDMLNGTHKHD</sequence>
<reference evidence="1 2" key="2">
    <citation type="journal article" date="2019" name="G3 (Bethesda)">
        <title>Hybrid Assembly of the Genome of the Entomopathogenic Nematode Steinernema carpocapsae Identifies the X-Chromosome.</title>
        <authorList>
            <person name="Serra L."/>
            <person name="Macchietto M."/>
            <person name="Macias-Munoz A."/>
            <person name="McGill C.J."/>
            <person name="Rodriguez I.M."/>
            <person name="Rodriguez B."/>
            <person name="Murad R."/>
            <person name="Mortazavi A."/>
        </authorList>
    </citation>
    <scope>NUCLEOTIDE SEQUENCE [LARGE SCALE GENOMIC DNA]</scope>
    <source>
        <strain evidence="1 2">ALL</strain>
    </source>
</reference>
<protein>
    <submittedName>
        <fullName evidence="1">Uncharacterized protein</fullName>
    </submittedName>
</protein>
<dbReference type="GO" id="GO:0016020">
    <property type="term" value="C:membrane"/>
    <property type="evidence" value="ECO:0007669"/>
    <property type="project" value="InterPro"/>
</dbReference>
<dbReference type="PANTHER" id="PTHR22900">
    <property type="entry name" value="PROTEIN CBG14245-RELATED"/>
    <property type="match status" value="1"/>
</dbReference>
<name>A0A4U5M163_STECR</name>
<dbReference type="Proteomes" id="UP000298663">
    <property type="component" value="Unassembled WGS sequence"/>
</dbReference>
<keyword evidence="2" id="KW-1185">Reference proteome</keyword>
<dbReference type="PANTHER" id="PTHR22900:SF10">
    <property type="entry name" value="CARBOHYDRATE SULFOTRANSFERASE"/>
    <property type="match status" value="1"/>
</dbReference>
<organism evidence="1 2">
    <name type="scientific">Steinernema carpocapsae</name>
    <name type="common">Entomopathogenic nematode</name>
    <dbReference type="NCBI Taxonomy" id="34508"/>
    <lineage>
        <taxon>Eukaryota</taxon>
        <taxon>Metazoa</taxon>
        <taxon>Ecdysozoa</taxon>
        <taxon>Nematoda</taxon>
        <taxon>Chromadorea</taxon>
        <taxon>Rhabditida</taxon>
        <taxon>Tylenchina</taxon>
        <taxon>Panagrolaimomorpha</taxon>
        <taxon>Strongyloidoidea</taxon>
        <taxon>Steinernematidae</taxon>
        <taxon>Steinernema</taxon>
    </lineage>
</organism>
<dbReference type="GO" id="GO:1902884">
    <property type="term" value="P:positive regulation of response to oxidative stress"/>
    <property type="evidence" value="ECO:0007669"/>
    <property type="project" value="InterPro"/>
</dbReference>
<reference evidence="1 2" key="1">
    <citation type="journal article" date="2015" name="Genome Biol.">
        <title>Comparative genomics of Steinernema reveals deeply conserved gene regulatory networks.</title>
        <authorList>
            <person name="Dillman A.R."/>
            <person name="Macchietto M."/>
            <person name="Porter C.F."/>
            <person name="Rogers A."/>
            <person name="Williams B."/>
            <person name="Antoshechkin I."/>
            <person name="Lee M.M."/>
            <person name="Goodwin Z."/>
            <person name="Lu X."/>
            <person name="Lewis E.E."/>
            <person name="Goodrich-Blair H."/>
            <person name="Stock S.P."/>
            <person name="Adams B.J."/>
            <person name="Sternberg P.W."/>
            <person name="Mortazavi A."/>
        </authorList>
    </citation>
    <scope>NUCLEOTIDE SEQUENCE [LARGE SCALE GENOMIC DNA]</scope>
    <source>
        <strain evidence="1 2">ALL</strain>
    </source>
</reference>
<comment type="caution">
    <text evidence="1">The sequence shown here is derived from an EMBL/GenBank/DDBJ whole genome shotgun (WGS) entry which is preliminary data.</text>
</comment>
<proteinExistence type="predicted"/>
<evidence type="ECO:0000313" key="2">
    <source>
        <dbReference type="Proteomes" id="UP000298663"/>
    </source>
</evidence>